<comment type="subcellular location">
    <subcellularLocation>
        <location evidence="7">Cytoplasm</location>
    </subcellularLocation>
    <subcellularLocation>
        <location evidence="7">Preautophagosomal structure</location>
    </subcellularLocation>
</comment>
<dbReference type="Pfam" id="PF00899">
    <property type="entry name" value="ThiF"/>
    <property type="match status" value="1"/>
</dbReference>
<evidence type="ECO:0000313" key="11">
    <source>
        <dbReference type="Proteomes" id="UP000504603"/>
    </source>
</evidence>
<dbReference type="GO" id="GO:0032446">
    <property type="term" value="P:protein modification by small protein conjugation"/>
    <property type="evidence" value="ECO:0007669"/>
    <property type="project" value="TreeGrafter"/>
</dbReference>
<evidence type="ECO:0000259" key="9">
    <source>
        <dbReference type="Pfam" id="PF00899"/>
    </source>
</evidence>
<evidence type="ECO:0000256" key="6">
    <source>
        <dbReference type="PIRSR" id="PIRSR606285-1"/>
    </source>
</evidence>
<keyword evidence="3 7" id="KW-0813">Transport</keyword>
<keyword evidence="11" id="KW-1185">Reference proteome</keyword>
<dbReference type="Pfam" id="PF16420">
    <property type="entry name" value="ATG7_N"/>
    <property type="match status" value="1"/>
</dbReference>
<dbReference type="PANTHER" id="PTHR10953:SF3">
    <property type="entry name" value="UBIQUITIN-LIKE MODIFIER-ACTIVATING ENZYME ATG7"/>
    <property type="match status" value="1"/>
</dbReference>
<proteinExistence type="inferred from homology"/>
<dbReference type="GO" id="GO:0000045">
    <property type="term" value="P:autophagosome assembly"/>
    <property type="evidence" value="ECO:0007669"/>
    <property type="project" value="TreeGrafter"/>
</dbReference>
<dbReference type="GO" id="GO:0019778">
    <property type="term" value="F:Atg12 activating enzyme activity"/>
    <property type="evidence" value="ECO:0007669"/>
    <property type="project" value="TreeGrafter"/>
</dbReference>
<dbReference type="GeneID" id="111012450"/>
<sequence>MAANDKGSILQFAPFQSSVDEGFWHRLSSLKLNELGIDDSPIPITGFYAPCSHSQVSNHMTLLSESLPSEASRQPSAPSTSTGNRNRCSVPGILYNTNTVESFHALDKQSLLKSEAKKIREDILSGKAIEDSSVLARFLLISFADLKKWNFYYWFAFPALVLDPPATVVELQPASHWLNSKEAESVSSAFGQWRSSDLTSDIPFFLVHIDSSSQASIKHLTDFETFESNGEKLLFGFYDPCHLPNNPGWPLRNFLALIYSRWNLKSVNFLCYRENRGFADLTLSLVGKALIDAPQGLIDQRCMPNAVGWELNRGKKSCRSINLAKSMDPTRLAITAADLNLRLMRWRALPSLNLNILSSLKCLLLGAGTLGCQVARMLMAWGIRKITLVDSGRVAMSNPLRQSLYTLEDCLNGGDFKAKAAVKSLDRIFPGMEAEGVVISIPMPGHPVPDHEVASMIDDCRRLDDLINSHDAVFLLTDTRESRWLPTLLCANTNKVTINAALGFDSFLVMRHGAGPSGSCHDATSQINMANLSLNATDRRQRLGCYFCNDVVAPIDSTTNRTLDQQCTVTRPGLAPIASSIAVELLVGILHHPEGIYAEGELLNSGIDGTSEQPLGILPHQIRGSLSQFSQMTLVGRSSNSCTACSSTVVSEYRNRGMDFILEAINHPTYLEDLTGLTELMKSTSSFQLDWDNDTDGSDEDNDGCVEI</sequence>
<keyword evidence="5 7" id="KW-0072">Autophagy</keyword>
<feature type="compositionally biased region" description="Acidic residues" evidence="8">
    <location>
        <begin position="691"/>
        <end position="708"/>
    </location>
</feature>
<reference evidence="12" key="1">
    <citation type="submission" date="2025-08" db="UniProtKB">
        <authorList>
            <consortium name="RefSeq"/>
        </authorList>
    </citation>
    <scope>IDENTIFICATION</scope>
    <source>
        <strain evidence="12">OHB3-1</strain>
    </source>
</reference>
<dbReference type="InterPro" id="IPR032197">
    <property type="entry name" value="Atg7_N"/>
</dbReference>
<feature type="active site" description="Glycyl thioester intermediate" evidence="6">
    <location>
        <position position="567"/>
    </location>
</feature>
<evidence type="ECO:0000256" key="1">
    <source>
        <dbReference type="ARBA" id="ARBA00010931"/>
    </source>
</evidence>
<dbReference type="OrthoDB" id="338614at2759"/>
<dbReference type="Gene3D" id="3.40.50.720">
    <property type="entry name" value="NAD(P)-binding Rossmann-like Domain"/>
    <property type="match status" value="1"/>
</dbReference>
<feature type="compositionally biased region" description="Polar residues" evidence="8">
    <location>
        <begin position="67"/>
        <end position="87"/>
    </location>
</feature>
<dbReference type="GO" id="GO:0000407">
    <property type="term" value="C:phagophore assembly site"/>
    <property type="evidence" value="ECO:0007669"/>
    <property type="project" value="UniProtKB-SubCell"/>
</dbReference>
<accession>A0A6J1CLS4</accession>
<keyword evidence="7" id="KW-0833">Ubl conjugation pathway</keyword>
<dbReference type="InterPro" id="IPR042523">
    <property type="entry name" value="Atg7_N_2"/>
</dbReference>
<dbReference type="NCBIfam" id="TIGR01381">
    <property type="entry name" value="E1_like_apg7"/>
    <property type="match status" value="1"/>
</dbReference>
<dbReference type="CDD" id="cd01486">
    <property type="entry name" value="Apg7"/>
    <property type="match status" value="1"/>
</dbReference>
<evidence type="ECO:0000259" key="10">
    <source>
        <dbReference type="Pfam" id="PF16420"/>
    </source>
</evidence>
<evidence type="ECO:0000313" key="12">
    <source>
        <dbReference type="RefSeq" id="XP_022142296.1"/>
    </source>
</evidence>
<dbReference type="AlphaFoldDB" id="A0A6J1CLS4"/>
<feature type="domain" description="THIF-type NAD/FAD binding fold" evidence="9">
    <location>
        <begin position="343"/>
        <end position="595"/>
    </location>
</feature>
<dbReference type="Proteomes" id="UP000504603">
    <property type="component" value="Unplaced"/>
</dbReference>
<dbReference type="InterPro" id="IPR006285">
    <property type="entry name" value="Atg7"/>
</dbReference>
<dbReference type="KEGG" id="mcha:111012450"/>
<dbReference type="RefSeq" id="XP_022142296.1">
    <property type="nucleotide sequence ID" value="XM_022286604.1"/>
</dbReference>
<dbReference type="GO" id="GO:0034727">
    <property type="term" value="P:piecemeal microautophagy of the nucleus"/>
    <property type="evidence" value="ECO:0007669"/>
    <property type="project" value="TreeGrafter"/>
</dbReference>
<evidence type="ECO:0000256" key="5">
    <source>
        <dbReference type="ARBA" id="ARBA00023006"/>
    </source>
</evidence>
<dbReference type="InterPro" id="IPR045886">
    <property type="entry name" value="ThiF/MoeB/HesA"/>
</dbReference>
<feature type="domain" description="Ubiquitin-like modifier-activating enzyme Atg7 N-terminal" evidence="10">
    <location>
        <begin position="10"/>
        <end position="327"/>
    </location>
</feature>
<keyword evidence="7" id="KW-0963">Cytoplasm</keyword>
<organism evidence="11 12">
    <name type="scientific">Momordica charantia</name>
    <name type="common">Bitter gourd</name>
    <name type="synonym">Balsam pear</name>
    <dbReference type="NCBI Taxonomy" id="3673"/>
    <lineage>
        <taxon>Eukaryota</taxon>
        <taxon>Viridiplantae</taxon>
        <taxon>Streptophyta</taxon>
        <taxon>Embryophyta</taxon>
        <taxon>Tracheophyta</taxon>
        <taxon>Spermatophyta</taxon>
        <taxon>Magnoliopsida</taxon>
        <taxon>eudicotyledons</taxon>
        <taxon>Gunneridae</taxon>
        <taxon>Pentapetalae</taxon>
        <taxon>rosids</taxon>
        <taxon>fabids</taxon>
        <taxon>Cucurbitales</taxon>
        <taxon>Cucurbitaceae</taxon>
        <taxon>Momordiceae</taxon>
        <taxon>Momordica</taxon>
    </lineage>
</organism>
<name>A0A6J1CLS4_MOMCH</name>
<keyword evidence="4 7" id="KW-0653">Protein transport</keyword>
<comment type="similarity">
    <text evidence="1 7">Belongs to the ATG7 family.</text>
</comment>
<evidence type="ECO:0000256" key="2">
    <source>
        <dbReference type="ARBA" id="ARBA00017647"/>
    </source>
</evidence>
<dbReference type="GO" id="GO:0015031">
    <property type="term" value="P:protein transport"/>
    <property type="evidence" value="ECO:0007669"/>
    <property type="project" value="UniProtKB-UniRule"/>
</dbReference>
<dbReference type="Gene3D" id="3.40.140.70">
    <property type="entry name" value="Ubiquitin-like modifier-activating enzyme ATG7 N-terminal domain"/>
    <property type="match status" value="1"/>
</dbReference>
<dbReference type="FunFam" id="3.40.50.720:FF:000243">
    <property type="entry name" value="Ubiquitin-like modifier-activating enzyme ATG7"/>
    <property type="match status" value="1"/>
</dbReference>
<evidence type="ECO:0000256" key="8">
    <source>
        <dbReference type="SAM" id="MobiDB-lite"/>
    </source>
</evidence>
<dbReference type="PANTHER" id="PTHR10953">
    <property type="entry name" value="UBIQUITIN-ACTIVATING ENZYME E1"/>
    <property type="match status" value="1"/>
</dbReference>
<dbReference type="Gene3D" id="3.40.140.100">
    <property type="entry name" value="Ubiquitin-like modifier-activating enzyme ATG7 C-terminal domain"/>
    <property type="match status" value="1"/>
</dbReference>
<evidence type="ECO:0000256" key="3">
    <source>
        <dbReference type="ARBA" id="ARBA00022448"/>
    </source>
</evidence>
<dbReference type="InterPro" id="IPR000594">
    <property type="entry name" value="ThiF_NAD_FAD-bd"/>
</dbReference>
<comment type="function">
    <text evidence="7">E1-like activating enzyme involved in the 2 ubiquitin-like systems required for autophagy.</text>
</comment>
<gene>
    <name evidence="12" type="primary">LOC111012450</name>
</gene>
<dbReference type="InterPro" id="IPR042522">
    <property type="entry name" value="Atg7_N_1"/>
</dbReference>
<feature type="region of interest" description="Disordered" evidence="8">
    <location>
        <begin position="688"/>
        <end position="708"/>
    </location>
</feature>
<comment type="subunit">
    <text evidence="7">Homodimer.</text>
</comment>
<dbReference type="GO" id="GO:0000422">
    <property type="term" value="P:autophagy of mitochondrion"/>
    <property type="evidence" value="ECO:0007669"/>
    <property type="project" value="TreeGrafter"/>
</dbReference>
<dbReference type="FunFam" id="3.40.140.70:FF:000001">
    <property type="entry name" value="Ubiquitin-like modifier-activating enzyme atg7"/>
    <property type="match status" value="1"/>
</dbReference>
<dbReference type="GO" id="GO:0019779">
    <property type="term" value="F:Atg8 activating enzyme activity"/>
    <property type="evidence" value="ECO:0007669"/>
    <property type="project" value="TreeGrafter"/>
</dbReference>
<evidence type="ECO:0000256" key="4">
    <source>
        <dbReference type="ARBA" id="ARBA00022927"/>
    </source>
</evidence>
<dbReference type="SUPFAM" id="SSF69572">
    <property type="entry name" value="Activating enzymes of the ubiquitin-like proteins"/>
    <property type="match status" value="1"/>
</dbReference>
<evidence type="ECO:0000256" key="7">
    <source>
        <dbReference type="RuleBase" id="RU366022"/>
    </source>
</evidence>
<dbReference type="InterPro" id="IPR035985">
    <property type="entry name" value="Ubiquitin-activating_enz"/>
</dbReference>
<dbReference type="GO" id="GO:0006995">
    <property type="term" value="P:cellular response to nitrogen starvation"/>
    <property type="evidence" value="ECO:0007669"/>
    <property type="project" value="TreeGrafter"/>
</dbReference>
<protein>
    <recommendedName>
        <fullName evidence="2 7">Ubiquitin-like modifier-activating enzyme ATG7</fullName>
    </recommendedName>
    <alternativeName>
        <fullName evidence="7">Autophagy-related protein 7</fullName>
    </alternativeName>
</protein>
<feature type="region of interest" description="Disordered" evidence="8">
    <location>
        <begin position="67"/>
        <end position="88"/>
    </location>
</feature>